<name>A0ABY9TQT9_9GAMM</name>
<dbReference type="PANTHER" id="PTHR22926">
    <property type="entry name" value="PHOSPHO-N-ACETYLMURAMOYL-PENTAPEPTIDE-TRANSFERASE"/>
    <property type="match status" value="1"/>
</dbReference>
<feature type="transmembrane region" description="Helical" evidence="7">
    <location>
        <begin position="46"/>
        <end position="65"/>
    </location>
</feature>
<accession>A0ABY9TQT9</accession>
<dbReference type="EMBL" id="CP134145">
    <property type="protein sequence ID" value="WNC71197.1"/>
    <property type="molecule type" value="Genomic_DNA"/>
</dbReference>
<feature type="transmembrane region" description="Helical" evidence="7">
    <location>
        <begin position="158"/>
        <end position="177"/>
    </location>
</feature>
<feature type="transmembrane region" description="Helical" evidence="7">
    <location>
        <begin position="212"/>
        <end position="230"/>
    </location>
</feature>
<feature type="transmembrane region" description="Helical" evidence="7">
    <location>
        <begin position="6"/>
        <end position="25"/>
    </location>
</feature>
<evidence type="ECO:0000256" key="7">
    <source>
        <dbReference type="SAM" id="Phobius"/>
    </source>
</evidence>
<keyword evidence="9" id="KW-1185">Reference proteome</keyword>
<feature type="transmembrane region" description="Helical" evidence="7">
    <location>
        <begin position="313"/>
        <end position="330"/>
    </location>
</feature>
<evidence type="ECO:0000256" key="2">
    <source>
        <dbReference type="ARBA" id="ARBA00022475"/>
    </source>
</evidence>
<feature type="transmembrane region" description="Helical" evidence="7">
    <location>
        <begin position="127"/>
        <end position="146"/>
    </location>
</feature>
<dbReference type="PANTHER" id="PTHR22926:SF3">
    <property type="entry name" value="UNDECAPRENYL-PHOSPHATE ALPHA-N-ACETYLGLUCOSAMINYL 1-PHOSPHATE TRANSFERASE"/>
    <property type="match status" value="1"/>
</dbReference>
<evidence type="ECO:0000256" key="1">
    <source>
        <dbReference type="ARBA" id="ARBA00004651"/>
    </source>
</evidence>
<dbReference type="Proteomes" id="UP001258994">
    <property type="component" value="Chromosome"/>
</dbReference>
<evidence type="ECO:0000256" key="4">
    <source>
        <dbReference type="ARBA" id="ARBA00022692"/>
    </source>
</evidence>
<comment type="subcellular location">
    <subcellularLocation>
        <location evidence="1">Cell membrane</location>
        <topology evidence="1">Multi-pass membrane protein</topology>
    </subcellularLocation>
</comment>
<reference evidence="9" key="1">
    <citation type="submission" date="2023-09" db="EMBL/GenBank/DDBJ databases">
        <authorList>
            <person name="Li S."/>
            <person name="Li X."/>
            <person name="Zhang C."/>
            <person name="Zhao Z."/>
        </authorList>
    </citation>
    <scope>NUCLEOTIDE SEQUENCE [LARGE SCALE GENOMIC DNA]</scope>
    <source>
        <strain evidence="9">SQ149</strain>
    </source>
</reference>
<keyword evidence="5 7" id="KW-1133">Transmembrane helix</keyword>
<evidence type="ECO:0000256" key="5">
    <source>
        <dbReference type="ARBA" id="ARBA00022989"/>
    </source>
</evidence>
<proteinExistence type="predicted"/>
<protein>
    <submittedName>
        <fullName evidence="8">Glycosyltransferase family 4 protein</fullName>
    </submittedName>
</protein>
<keyword evidence="3" id="KW-0808">Transferase</keyword>
<dbReference type="RefSeq" id="WP_348390332.1">
    <property type="nucleotide sequence ID" value="NZ_CP134145.1"/>
</dbReference>
<feature type="transmembrane region" description="Helical" evidence="7">
    <location>
        <begin position="280"/>
        <end position="307"/>
    </location>
</feature>
<sequence>MSLWIYPLIFALTLLLTELVRRYAIKHNVIDIANERSSHTNPTPRGGGLGVVIVYSITIALLAWYQYLETSLEIIILFTSLPLAIIGFIDDHAHVSAKVRIVVHILTASTFVLIVGGVTQIELFDSIITLGIVGTVLTIIGLVWLINLYNFMDGIDGLAAIEAITATFFAGVCLYLLNPESKLITQHWLFAASICGFLLLNFPKAKIFMGDVGSGFIGFMLGVLMLLSYQENEKMLWVWLILLSVFIVDATLTLTSRLFRKKNLFSAHNEHLYQKISNHINSHLSTSIGVLSINVFILLPLALSVVFTDEDHLFVFLFTYVLIMLFWFVGQKKYTSK</sequence>
<evidence type="ECO:0000313" key="9">
    <source>
        <dbReference type="Proteomes" id="UP001258994"/>
    </source>
</evidence>
<organism evidence="8 9">
    <name type="scientific">Thalassotalea psychrophila</name>
    <dbReference type="NCBI Taxonomy" id="3065647"/>
    <lineage>
        <taxon>Bacteria</taxon>
        <taxon>Pseudomonadati</taxon>
        <taxon>Pseudomonadota</taxon>
        <taxon>Gammaproteobacteria</taxon>
        <taxon>Alteromonadales</taxon>
        <taxon>Colwelliaceae</taxon>
        <taxon>Thalassotalea</taxon>
    </lineage>
</organism>
<feature type="transmembrane region" description="Helical" evidence="7">
    <location>
        <begin position="101"/>
        <end position="121"/>
    </location>
</feature>
<evidence type="ECO:0000313" key="8">
    <source>
        <dbReference type="EMBL" id="WNC71197.1"/>
    </source>
</evidence>
<dbReference type="InterPro" id="IPR000715">
    <property type="entry name" value="Glycosyl_transferase_4"/>
</dbReference>
<feature type="transmembrane region" description="Helical" evidence="7">
    <location>
        <begin position="71"/>
        <end position="89"/>
    </location>
</feature>
<gene>
    <name evidence="8" type="ORF">RGQ13_13835</name>
</gene>
<keyword evidence="4 7" id="KW-0812">Transmembrane</keyword>
<dbReference type="CDD" id="cd06854">
    <property type="entry name" value="GT_WbpL_WbcO_like"/>
    <property type="match status" value="1"/>
</dbReference>
<evidence type="ECO:0000256" key="3">
    <source>
        <dbReference type="ARBA" id="ARBA00022679"/>
    </source>
</evidence>
<keyword evidence="2" id="KW-1003">Cell membrane</keyword>
<dbReference type="Pfam" id="PF00953">
    <property type="entry name" value="Glycos_transf_4"/>
    <property type="match status" value="1"/>
</dbReference>
<feature type="transmembrane region" description="Helical" evidence="7">
    <location>
        <begin position="183"/>
        <end position="200"/>
    </location>
</feature>
<keyword evidence="6 7" id="KW-0472">Membrane</keyword>
<feature type="transmembrane region" description="Helical" evidence="7">
    <location>
        <begin position="236"/>
        <end position="259"/>
    </location>
</feature>
<evidence type="ECO:0000256" key="6">
    <source>
        <dbReference type="ARBA" id="ARBA00023136"/>
    </source>
</evidence>